<keyword evidence="2" id="KW-1185">Reference proteome</keyword>
<evidence type="ECO:0000313" key="2">
    <source>
        <dbReference type="Proteomes" id="UP000814140"/>
    </source>
</evidence>
<reference evidence="1" key="2">
    <citation type="journal article" date="2022" name="New Phytol.">
        <title>Evolutionary transition to the ectomycorrhizal habit in the genomes of a hyperdiverse lineage of mushroom-forming fungi.</title>
        <authorList>
            <person name="Looney B."/>
            <person name="Miyauchi S."/>
            <person name="Morin E."/>
            <person name="Drula E."/>
            <person name="Courty P.E."/>
            <person name="Kohler A."/>
            <person name="Kuo A."/>
            <person name="LaButti K."/>
            <person name="Pangilinan J."/>
            <person name="Lipzen A."/>
            <person name="Riley R."/>
            <person name="Andreopoulos W."/>
            <person name="He G."/>
            <person name="Johnson J."/>
            <person name="Nolan M."/>
            <person name="Tritt A."/>
            <person name="Barry K.W."/>
            <person name="Grigoriev I.V."/>
            <person name="Nagy L.G."/>
            <person name="Hibbett D."/>
            <person name="Henrissat B."/>
            <person name="Matheny P.B."/>
            <person name="Labbe J."/>
            <person name="Martin F.M."/>
        </authorList>
    </citation>
    <scope>NUCLEOTIDE SEQUENCE</scope>
    <source>
        <strain evidence="1">HHB10654</strain>
    </source>
</reference>
<name>A0ACB8T735_9AGAM</name>
<evidence type="ECO:0000313" key="1">
    <source>
        <dbReference type="EMBL" id="KAI0063750.1"/>
    </source>
</evidence>
<organism evidence="1 2">
    <name type="scientific">Artomyces pyxidatus</name>
    <dbReference type="NCBI Taxonomy" id="48021"/>
    <lineage>
        <taxon>Eukaryota</taxon>
        <taxon>Fungi</taxon>
        <taxon>Dikarya</taxon>
        <taxon>Basidiomycota</taxon>
        <taxon>Agaricomycotina</taxon>
        <taxon>Agaricomycetes</taxon>
        <taxon>Russulales</taxon>
        <taxon>Auriscalpiaceae</taxon>
        <taxon>Artomyces</taxon>
    </lineage>
</organism>
<proteinExistence type="predicted"/>
<gene>
    <name evidence="1" type="ORF">BV25DRAFT_1823787</name>
</gene>
<accession>A0ACB8T735</accession>
<dbReference type="Proteomes" id="UP000814140">
    <property type="component" value="Unassembled WGS sequence"/>
</dbReference>
<reference evidence="1" key="1">
    <citation type="submission" date="2021-03" db="EMBL/GenBank/DDBJ databases">
        <authorList>
            <consortium name="DOE Joint Genome Institute"/>
            <person name="Ahrendt S."/>
            <person name="Looney B.P."/>
            <person name="Miyauchi S."/>
            <person name="Morin E."/>
            <person name="Drula E."/>
            <person name="Courty P.E."/>
            <person name="Chicoki N."/>
            <person name="Fauchery L."/>
            <person name="Kohler A."/>
            <person name="Kuo A."/>
            <person name="Labutti K."/>
            <person name="Pangilinan J."/>
            <person name="Lipzen A."/>
            <person name="Riley R."/>
            <person name="Andreopoulos W."/>
            <person name="He G."/>
            <person name="Johnson J."/>
            <person name="Barry K.W."/>
            <person name="Grigoriev I.V."/>
            <person name="Nagy L."/>
            <person name="Hibbett D."/>
            <person name="Henrissat B."/>
            <person name="Matheny P.B."/>
            <person name="Labbe J."/>
            <person name="Martin F."/>
        </authorList>
    </citation>
    <scope>NUCLEOTIDE SEQUENCE</scope>
    <source>
        <strain evidence="1">HHB10654</strain>
    </source>
</reference>
<protein>
    <submittedName>
        <fullName evidence="1">Uncharacterized protein</fullName>
    </submittedName>
</protein>
<sequence>MSFPLCGTTCTPLSLINDGAACYCTSPEPGVDHIHRHVSRIPRPMTSSSRFRPQRSPFPHHLVSLIHLLEQSYSARISGVRRYCCYEPVGPYASAPFLP</sequence>
<comment type="caution">
    <text evidence="1">The sequence shown here is derived from an EMBL/GenBank/DDBJ whole genome shotgun (WGS) entry which is preliminary data.</text>
</comment>
<dbReference type="EMBL" id="MU277201">
    <property type="protein sequence ID" value="KAI0063750.1"/>
    <property type="molecule type" value="Genomic_DNA"/>
</dbReference>